<dbReference type="EMBL" id="CYZE01000001">
    <property type="protein sequence ID" value="CUN39735.1"/>
    <property type="molecule type" value="Genomic_DNA"/>
</dbReference>
<feature type="transmembrane region" description="Helical" evidence="7">
    <location>
        <begin position="242"/>
        <end position="261"/>
    </location>
</feature>
<protein>
    <submittedName>
        <fullName evidence="9">Binding-protein-dependent transport systems inner membrane component</fullName>
    </submittedName>
</protein>
<accession>A0A173WMY2</accession>
<dbReference type="Gene3D" id="1.10.3720.10">
    <property type="entry name" value="MetI-like"/>
    <property type="match status" value="1"/>
</dbReference>
<evidence type="ECO:0000256" key="4">
    <source>
        <dbReference type="ARBA" id="ARBA00022692"/>
    </source>
</evidence>
<dbReference type="InterPro" id="IPR000515">
    <property type="entry name" value="MetI-like"/>
</dbReference>
<keyword evidence="6 7" id="KW-0472">Membrane</keyword>
<dbReference type="PROSITE" id="PS50928">
    <property type="entry name" value="ABC_TM1"/>
    <property type="match status" value="1"/>
</dbReference>
<dbReference type="AlphaFoldDB" id="A0A173WMY2"/>
<dbReference type="RefSeq" id="WP_055652541.1">
    <property type="nucleotide sequence ID" value="NZ_CABIXC010000001.1"/>
</dbReference>
<dbReference type="Proteomes" id="UP000095651">
    <property type="component" value="Unassembled WGS sequence"/>
</dbReference>
<dbReference type="Pfam" id="PF00528">
    <property type="entry name" value="BPD_transp_1"/>
    <property type="match status" value="1"/>
</dbReference>
<dbReference type="InterPro" id="IPR035906">
    <property type="entry name" value="MetI-like_sf"/>
</dbReference>
<keyword evidence="2 7" id="KW-0813">Transport</keyword>
<name>A0A173WMY2_9FIRM</name>
<reference evidence="9 10" key="1">
    <citation type="submission" date="2015-09" db="EMBL/GenBank/DDBJ databases">
        <authorList>
            <consortium name="Pathogen Informatics"/>
        </authorList>
    </citation>
    <scope>NUCLEOTIDE SEQUENCE [LARGE SCALE GENOMIC DNA]</scope>
    <source>
        <strain evidence="9 10">2789STDY5608850</strain>
    </source>
</reference>
<evidence type="ECO:0000256" key="3">
    <source>
        <dbReference type="ARBA" id="ARBA00022475"/>
    </source>
</evidence>
<gene>
    <name evidence="9" type="primary">ycjP_4</name>
    <name evidence="9" type="ORF">ERS852407_00057</name>
</gene>
<feature type="domain" description="ABC transmembrane type-1" evidence="8">
    <location>
        <begin position="73"/>
        <end position="262"/>
    </location>
</feature>
<feature type="transmembrane region" description="Helical" evidence="7">
    <location>
        <begin position="137"/>
        <end position="156"/>
    </location>
</feature>
<evidence type="ECO:0000313" key="9">
    <source>
        <dbReference type="EMBL" id="CUN39735.1"/>
    </source>
</evidence>
<dbReference type="PANTHER" id="PTHR43744">
    <property type="entry name" value="ABC TRANSPORTER PERMEASE PROTEIN MG189-RELATED-RELATED"/>
    <property type="match status" value="1"/>
</dbReference>
<dbReference type="CDD" id="cd06261">
    <property type="entry name" value="TM_PBP2"/>
    <property type="match status" value="1"/>
</dbReference>
<sequence length="277" mass="31507">MLKKDKKMSWGWTIVLIAIGLVCIYPFLFMVSSSFKISGDVLTKPLQLIPDQIIFSNYSDLFGDPYYDFGQWYINTIVMTVSTIVIKVFVVSITAYAFSKINFRGRDGIFLVLLTSLMIPSDIMLIPRYVIFKQIHILDTMWSLVLPATFDIYFVFMMRQAFIGIPEEISEAARIDGCSHFQIYSRIILPLAKPSIVTLILFTFVWSWNDYMGPYIFISSLEKQMLSVGIKLFTEGTVTDPALQMSAATLVLMPVLVLFLFSQKYFVEGVNSSAVKG</sequence>
<evidence type="ECO:0000256" key="1">
    <source>
        <dbReference type="ARBA" id="ARBA00004651"/>
    </source>
</evidence>
<proteinExistence type="inferred from homology"/>
<feature type="transmembrane region" description="Helical" evidence="7">
    <location>
        <begin position="12"/>
        <end position="35"/>
    </location>
</feature>
<dbReference type="GO" id="GO:0055085">
    <property type="term" value="P:transmembrane transport"/>
    <property type="evidence" value="ECO:0007669"/>
    <property type="project" value="InterPro"/>
</dbReference>
<keyword evidence="3" id="KW-1003">Cell membrane</keyword>
<evidence type="ECO:0000256" key="5">
    <source>
        <dbReference type="ARBA" id="ARBA00022989"/>
    </source>
</evidence>
<dbReference type="SUPFAM" id="SSF161098">
    <property type="entry name" value="MetI-like"/>
    <property type="match status" value="1"/>
</dbReference>
<keyword evidence="5 7" id="KW-1133">Transmembrane helix</keyword>
<dbReference type="GO" id="GO:0005886">
    <property type="term" value="C:plasma membrane"/>
    <property type="evidence" value="ECO:0007669"/>
    <property type="project" value="UniProtKB-SubCell"/>
</dbReference>
<organism evidence="9 10">
    <name type="scientific">Hungatella hathewayi</name>
    <dbReference type="NCBI Taxonomy" id="154046"/>
    <lineage>
        <taxon>Bacteria</taxon>
        <taxon>Bacillati</taxon>
        <taxon>Bacillota</taxon>
        <taxon>Clostridia</taxon>
        <taxon>Lachnospirales</taxon>
        <taxon>Lachnospiraceae</taxon>
        <taxon>Hungatella</taxon>
    </lineage>
</organism>
<feature type="transmembrane region" description="Helical" evidence="7">
    <location>
        <begin position="72"/>
        <end position="98"/>
    </location>
</feature>
<comment type="subcellular location">
    <subcellularLocation>
        <location evidence="1 7">Cell membrane</location>
        <topology evidence="1 7">Multi-pass membrane protein</topology>
    </subcellularLocation>
</comment>
<evidence type="ECO:0000256" key="2">
    <source>
        <dbReference type="ARBA" id="ARBA00022448"/>
    </source>
</evidence>
<comment type="similarity">
    <text evidence="7">Belongs to the binding-protein-dependent transport system permease family.</text>
</comment>
<keyword evidence="4 7" id="KW-0812">Transmembrane</keyword>
<dbReference type="PANTHER" id="PTHR43744:SF8">
    <property type="entry name" value="SN-GLYCEROL-3-PHOSPHATE TRANSPORT SYSTEM PERMEASE PROTEIN UGPE"/>
    <property type="match status" value="1"/>
</dbReference>
<evidence type="ECO:0000256" key="6">
    <source>
        <dbReference type="ARBA" id="ARBA00023136"/>
    </source>
</evidence>
<evidence type="ECO:0000259" key="8">
    <source>
        <dbReference type="PROSITE" id="PS50928"/>
    </source>
</evidence>
<feature type="transmembrane region" description="Helical" evidence="7">
    <location>
        <begin position="110"/>
        <end position="131"/>
    </location>
</feature>
<evidence type="ECO:0000313" key="10">
    <source>
        <dbReference type="Proteomes" id="UP000095651"/>
    </source>
</evidence>
<evidence type="ECO:0000256" key="7">
    <source>
        <dbReference type="RuleBase" id="RU363032"/>
    </source>
</evidence>
<feature type="transmembrane region" description="Helical" evidence="7">
    <location>
        <begin position="187"/>
        <end position="208"/>
    </location>
</feature>